<dbReference type="InterPro" id="IPR032364">
    <property type="entry name" value="GramPos_pilinD1_N"/>
</dbReference>
<sequence>MKFNELLSQKKIKKAAVAFLLTTAMVFTVLPSVSAAQGKGIPNPTVDRSITIHKYRMDDITEAKIRGDGLEQEVPEVAVPLEDVQFKITKVRDDDTSKQDTSWNPVTVTTDATGTATYSGNSKLPMGIYLVQEIDNPAVDIKAADCLVSLPLTNPAGDGWIYDVHVYPKNQLKPEPEIDKFITELDNKHDTCDISRENKWIIETTMPDDMATCDVYEITDVMDERLDFVSGSTELYRVDPEGNRVKMRTDGYHIDEPSALNGRKLRITLNDAGKKEAAQSLQEITKPEVYSLGEDYKVATINIEFRTVLNKKAEATLGEAIYNGASLDYTNNLHVKYEQQTIPDDQNPETHTAGINLVKVDSTDKKIVLPGAKFKIYRTESDANKGVNAIKDPTDHAKDWEVTTNEKGEARFYGIEYGDMGDKNNSREAVTYYWLVETQAPQNVNGVDYQLPKKPFRVQADFVSHLEANAVTITNVPKYDLPFTGANGSTTLLIGAGICLIAAGALIVIRIKKSKKAE</sequence>
<gene>
    <name evidence="8" type="ORF">ELLFYP34_01148</name>
</gene>
<accession>A0A6N3HDS6</accession>
<keyword evidence="5" id="KW-0812">Transmembrane</keyword>
<evidence type="ECO:0000313" key="8">
    <source>
        <dbReference type="EMBL" id="VYU74511.1"/>
    </source>
</evidence>
<evidence type="ECO:0000256" key="3">
    <source>
        <dbReference type="ARBA" id="ARBA00022729"/>
    </source>
</evidence>
<evidence type="ECO:0000256" key="1">
    <source>
        <dbReference type="ARBA" id="ARBA00022512"/>
    </source>
</evidence>
<dbReference type="AlphaFoldDB" id="A0A6N3HDS6"/>
<feature type="chain" id="PRO_5027064483" evidence="6">
    <location>
        <begin position="36"/>
        <end position="518"/>
    </location>
</feature>
<evidence type="ECO:0000256" key="2">
    <source>
        <dbReference type="ARBA" id="ARBA00022525"/>
    </source>
</evidence>
<keyword evidence="2" id="KW-0964">Secreted</keyword>
<keyword evidence="4" id="KW-0572">Peptidoglycan-anchor</keyword>
<dbReference type="NCBIfam" id="NF033902">
    <property type="entry name" value="iso_D2_wall_anc"/>
    <property type="match status" value="1"/>
</dbReference>
<dbReference type="Gene3D" id="2.60.40.10">
    <property type="entry name" value="Immunoglobulins"/>
    <property type="match status" value="2"/>
</dbReference>
<proteinExistence type="predicted"/>
<name>A0A6N3HDS6_EUBLI</name>
<dbReference type="NCBIfam" id="TIGR04226">
    <property type="entry name" value="RrgB_K2N_iso_D2"/>
    <property type="match status" value="1"/>
</dbReference>
<keyword evidence="5" id="KW-0472">Membrane</keyword>
<keyword evidence="5" id="KW-1133">Transmembrane helix</keyword>
<evidence type="ECO:0000256" key="5">
    <source>
        <dbReference type="SAM" id="Phobius"/>
    </source>
</evidence>
<evidence type="ECO:0000259" key="7">
    <source>
        <dbReference type="PROSITE" id="PS50847"/>
    </source>
</evidence>
<dbReference type="EMBL" id="CACRTR010000023">
    <property type="protein sequence ID" value="VYU74511.1"/>
    <property type="molecule type" value="Genomic_DNA"/>
</dbReference>
<dbReference type="Pfam" id="PF17802">
    <property type="entry name" value="SpaA"/>
    <property type="match status" value="1"/>
</dbReference>
<dbReference type="InterPro" id="IPR019931">
    <property type="entry name" value="LPXTG_anchor"/>
</dbReference>
<keyword evidence="3 6" id="KW-0732">Signal</keyword>
<evidence type="ECO:0000256" key="6">
    <source>
        <dbReference type="SAM" id="SignalP"/>
    </source>
</evidence>
<organism evidence="8">
    <name type="scientific">Eubacterium limosum</name>
    <dbReference type="NCBI Taxonomy" id="1736"/>
    <lineage>
        <taxon>Bacteria</taxon>
        <taxon>Bacillati</taxon>
        <taxon>Bacillota</taxon>
        <taxon>Clostridia</taxon>
        <taxon>Eubacteriales</taxon>
        <taxon>Eubacteriaceae</taxon>
        <taxon>Eubacterium</taxon>
    </lineage>
</organism>
<dbReference type="PROSITE" id="PS50847">
    <property type="entry name" value="GRAM_POS_ANCHORING"/>
    <property type="match status" value="1"/>
</dbReference>
<dbReference type="Gene3D" id="2.60.40.740">
    <property type="match status" value="1"/>
</dbReference>
<keyword evidence="1" id="KW-0134">Cell wall</keyword>
<dbReference type="InterPro" id="IPR013783">
    <property type="entry name" value="Ig-like_fold"/>
</dbReference>
<feature type="domain" description="Gram-positive cocci surface proteins LPxTG" evidence="7">
    <location>
        <begin position="481"/>
        <end position="518"/>
    </location>
</feature>
<dbReference type="InterPro" id="IPR048052">
    <property type="entry name" value="FM1-like"/>
</dbReference>
<reference evidence="8" key="1">
    <citation type="submission" date="2019-11" db="EMBL/GenBank/DDBJ databases">
        <authorList>
            <person name="Feng L."/>
        </authorList>
    </citation>
    <scope>NUCLEOTIDE SEQUENCE</scope>
    <source>
        <strain evidence="8">ElimosumLFYP34</strain>
    </source>
</reference>
<dbReference type="InterPro" id="IPR041033">
    <property type="entry name" value="SpaA_PFL_dom_1"/>
</dbReference>
<dbReference type="Pfam" id="PF16555">
    <property type="entry name" value="GramPos_pilinD1"/>
    <property type="match status" value="1"/>
</dbReference>
<evidence type="ECO:0000256" key="4">
    <source>
        <dbReference type="ARBA" id="ARBA00023088"/>
    </source>
</evidence>
<dbReference type="InterPro" id="IPR026466">
    <property type="entry name" value="Fim_isopep_form_D2_dom"/>
</dbReference>
<protein>
    <submittedName>
        <fullName evidence="8">Fimbrial subunit type 1</fullName>
    </submittedName>
</protein>
<feature type="transmembrane region" description="Helical" evidence="5">
    <location>
        <begin position="492"/>
        <end position="511"/>
    </location>
</feature>
<feature type="signal peptide" evidence="6">
    <location>
        <begin position="1"/>
        <end position="35"/>
    </location>
</feature>